<dbReference type="AlphaFoldDB" id="A0AAE1QZY7"/>
<evidence type="ECO:0000313" key="1">
    <source>
        <dbReference type="EMBL" id="KAK4341367.1"/>
    </source>
</evidence>
<name>A0AAE1QZY7_9SOLA</name>
<dbReference type="EMBL" id="JAVYJV010000022">
    <property type="protein sequence ID" value="KAK4341367.1"/>
    <property type="molecule type" value="Genomic_DNA"/>
</dbReference>
<dbReference type="PANTHER" id="PTHR46238:SF8">
    <property type="entry name" value="ENDONUCLEASE_EXONUCLEASE_PHOSPHATASE DOMAIN-CONTAINING PROTEIN"/>
    <property type="match status" value="1"/>
</dbReference>
<keyword evidence="2" id="KW-1185">Reference proteome</keyword>
<dbReference type="Proteomes" id="UP001291623">
    <property type="component" value="Unassembled WGS sequence"/>
</dbReference>
<protein>
    <recommendedName>
        <fullName evidence="3">Reverse transcriptase domain-containing protein</fullName>
    </recommendedName>
</protein>
<gene>
    <name evidence="1" type="ORF">RND71_039868</name>
</gene>
<comment type="caution">
    <text evidence="1">The sequence shown here is derived from an EMBL/GenBank/DDBJ whole genome shotgun (WGS) entry which is preliminary data.</text>
</comment>
<proteinExistence type="predicted"/>
<accession>A0AAE1QZY7</accession>
<evidence type="ECO:0008006" key="3">
    <source>
        <dbReference type="Google" id="ProtNLM"/>
    </source>
</evidence>
<evidence type="ECO:0000313" key="2">
    <source>
        <dbReference type="Proteomes" id="UP001291623"/>
    </source>
</evidence>
<dbReference type="PANTHER" id="PTHR46238">
    <property type="entry name" value="REVERSE TRANSCRIPTASE DOMAIN-CONTAINING PROTEIN"/>
    <property type="match status" value="1"/>
</dbReference>
<organism evidence="1 2">
    <name type="scientific">Anisodus tanguticus</name>
    <dbReference type="NCBI Taxonomy" id="243964"/>
    <lineage>
        <taxon>Eukaryota</taxon>
        <taxon>Viridiplantae</taxon>
        <taxon>Streptophyta</taxon>
        <taxon>Embryophyta</taxon>
        <taxon>Tracheophyta</taxon>
        <taxon>Spermatophyta</taxon>
        <taxon>Magnoliopsida</taxon>
        <taxon>eudicotyledons</taxon>
        <taxon>Gunneridae</taxon>
        <taxon>Pentapetalae</taxon>
        <taxon>asterids</taxon>
        <taxon>lamiids</taxon>
        <taxon>Solanales</taxon>
        <taxon>Solanaceae</taxon>
        <taxon>Solanoideae</taxon>
        <taxon>Hyoscyameae</taxon>
        <taxon>Anisodus</taxon>
    </lineage>
</organism>
<sequence length="124" mass="14834">MSGCSTTKVIHLVRRLVEHYREMKKDLHIVFIDLEKAYDKVRREVLCKLEVYMWHPESKGFQLNGKKKEYLECKFNDIMHEAGVEVRLDTHVIQKRESFNYIESIIQENWEIDDDVAHRIGAEL</sequence>
<reference evidence="1" key="1">
    <citation type="submission" date="2023-12" db="EMBL/GenBank/DDBJ databases">
        <title>Genome assembly of Anisodus tanguticus.</title>
        <authorList>
            <person name="Wang Y.-J."/>
        </authorList>
    </citation>
    <scope>NUCLEOTIDE SEQUENCE</scope>
    <source>
        <strain evidence="1">KB-2021</strain>
        <tissue evidence="1">Leaf</tissue>
    </source>
</reference>